<dbReference type="InterPro" id="IPR043129">
    <property type="entry name" value="ATPase_NBD"/>
</dbReference>
<accession>A0A7X0G4J6</accession>
<dbReference type="EMBL" id="JACHMQ010000001">
    <property type="protein sequence ID" value="MBB6399298.1"/>
    <property type="molecule type" value="Genomic_DNA"/>
</dbReference>
<protein>
    <submittedName>
        <fullName evidence="1">Uncharacterized protein</fullName>
    </submittedName>
</protein>
<organism evidence="1 2">
    <name type="scientific">Actinomadura coerulea</name>
    <dbReference type="NCBI Taxonomy" id="46159"/>
    <lineage>
        <taxon>Bacteria</taxon>
        <taxon>Bacillati</taxon>
        <taxon>Actinomycetota</taxon>
        <taxon>Actinomycetes</taxon>
        <taxon>Streptosporangiales</taxon>
        <taxon>Thermomonosporaceae</taxon>
        <taxon>Actinomadura</taxon>
    </lineage>
</organism>
<reference evidence="1 2" key="1">
    <citation type="submission" date="2020-08" db="EMBL/GenBank/DDBJ databases">
        <title>Sequencing the genomes of 1000 actinobacteria strains.</title>
        <authorList>
            <person name="Klenk H.-P."/>
        </authorList>
    </citation>
    <scope>NUCLEOTIDE SEQUENCE [LARGE SCALE GENOMIC DNA]</scope>
    <source>
        <strain evidence="1 2">DSM 43675</strain>
    </source>
</reference>
<evidence type="ECO:0000313" key="1">
    <source>
        <dbReference type="EMBL" id="MBB6399298.1"/>
    </source>
</evidence>
<comment type="caution">
    <text evidence="1">The sequence shown here is derived from an EMBL/GenBank/DDBJ whole genome shotgun (WGS) entry which is preliminary data.</text>
</comment>
<dbReference type="Proteomes" id="UP000546324">
    <property type="component" value="Unassembled WGS sequence"/>
</dbReference>
<proteinExistence type="predicted"/>
<dbReference type="RefSeq" id="WP_185031089.1">
    <property type="nucleotide sequence ID" value="NZ_JACHMQ010000001.1"/>
</dbReference>
<dbReference type="AlphaFoldDB" id="A0A7X0G4J6"/>
<dbReference type="SUPFAM" id="SSF53067">
    <property type="entry name" value="Actin-like ATPase domain"/>
    <property type="match status" value="1"/>
</dbReference>
<name>A0A7X0G4J6_9ACTN</name>
<sequence length="358" mass="36314">MTETSDRLRDLTGEASLNHVVLGPAGSIGVEGRLAEDACSRDALHALAAGLGLTGLRRDRLADDLARAAASSDADSARSAAAVLHAFGTRLGALIATLRDPATAARQGSTPYRRDFLARWTTVERVWLAGGLLAGACGPLVLEGARATAGLAPHPCPVALPPRPELAPLIGAARHLPASSGTEAAVVADLGHTSIRTAVAERHGRTLRRLRHLRAGPAPRLPGTVESAVGAALAEAVRDVADPTAKRIRVIVSVASFVRDGLPADDGQGIYGCLAAGAPALLRAIRDAAGVGADLRFLHDGTAAASAAGGTGDAVITAGTWLGVGFAPMGGPPRLTVPRDRLPVAWADEAGPPPDALG</sequence>
<keyword evidence="2" id="KW-1185">Reference proteome</keyword>
<evidence type="ECO:0000313" key="2">
    <source>
        <dbReference type="Proteomes" id="UP000546324"/>
    </source>
</evidence>
<gene>
    <name evidence="1" type="ORF">BKA00_006212</name>
</gene>